<evidence type="ECO:0000256" key="1">
    <source>
        <dbReference type="SAM" id="MobiDB-lite"/>
    </source>
</evidence>
<name>A0A177A2T1_9PEZI</name>
<dbReference type="GeneID" id="36289771"/>
<accession>A0A177A2T1</accession>
<reference evidence="2" key="1">
    <citation type="submission" date="2016-03" db="EMBL/GenBank/DDBJ databases">
        <title>Updated assembly of Pseudogymnoascus destructans, the fungus causing white-nose syndrome of bats.</title>
        <authorList>
            <person name="Palmer J.M."/>
            <person name="Drees K.P."/>
            <person name="Foster J.T."/>
            <person name="Lindner D.L."/>
        </authorList>
    </citation>
    <scope>NUCLEOTIDE SEQUENCE [LARGE SCALE GENOMIC DNA]</scope>
    <source>
        <strain evidence="2">20631-21</strain>
    </source>
</reference>
<proteinExistence type="predicted"/>
<protein>
    <submittedName>
        <fullName evidence="2">Uncharacterized protein</fullName>
    </submittedName>
</protein>
<dbReference type="Proteomes" id="UP000077154">
    <property type="component" value="Unassembled WGS sequence"/>
</dbReference>
<gene>
    <name evidence="2" type="ORF">VC83_06715</name>
</gene>
<feature type="compositionally biased region" description="Basic residues" evidence="1">
    <location>
        <begin position="41"/>
        <end position="50"/>
    </location>
</feature>
<dbReference type="EMBL" id="KV441404">
    <property type="protein sequence ID" value="OAF56496.1"/>
    <property type="molecule type" value="Genomic_DNA"/>
</dbReference>
<dbReference type="AlphaFoldDB" id="A0A177A2T1"/>
<dbReference type="RefSeq" id="XP_024321790.1">
    <property type="nucleotide sequence ID" value="XM_024470305.1"/>
</dbReference>
<feature type="region of interest" description="Disordered" evidence="1">
    <location>
        <begin position="32"/>
        <end position="61"/>
    </location>
</feature>
<evidence type="ECO:0000313" key="2">
    <source>
        <dbReference type="EMBL" id="OAF56496.1"/>
    </source>
</evidence>
<sequence length="113" mass="12120">MGAEEGMDTGADGARKPILLVAVRAFPTEVAVHTTTTKVSPPRRRTRRSGRNQPHSAALHQHQLPNCIPNCRFEVLHPRQIGRVIGVEGAKFQMSGVGEGDEAGEGARVAGFL</sequence>
<organism evidence="2">
    <name type="scientific">Pseudogymnoascus destructans</name>
    <dbReference type="NCBI Taxonomy" id="655981"/>
    <lineage>
        <taxon>Eukaryota</taxon>
        <taxon>Fungi</taxon>
        <taxon>Dikarya</taxon>
        <taxon>Ascomycota</taxon>
        <taxon>Pezizomycotina</taxon>
        <taxon>Leotiomycetes</taxon>
        <taxon>Thelebolales</taxon>
        <taxon>Thelebolaceae</taxon>
        <taxon>Pseudogymnoascus</taxon>
    </lineage>
</organism>